<dbReference type="PANTHER" id="PTHR45436">
    <property type="entry name" value="SENSOR HISTIDINE KINASE YKOH"/>
    <property type="match status" value="1"/>
</dbReference>
<dbReference type="PROSITE" id="PS50885">
    <property type="entry name" value="HAMP"/>
    <property type="match status" value="1"/>
</dbReference>
<keyword evidence="6 12" id="KW-0812">Transmembrane</keyword>
<evidence type="ECO:0000259" key="13">
    <source>
        <dbReference type="PROSITE" id="PS50109"/>
    </source>
</evidence>
<dbReference type="SMART" id="SM00387">
    <property type="entry name" value="HATPase_c"/>
    <property type="match status" value="1"/>
</dbReference>
<dbReference type="CDD" id="cd00082">
    <property type="entry name" value="HisKA"/>
    <property type="match status" value="1"/>
</dbReference>
<dbReference type="InterPro" id="IPR003661">
    <property type="entry name" value="HisK_dim/P_dom"/>
</dbReference>
<evidence type="ECO:0000256" key="4">
    <source>
        <dbReference type="ARBA" id="ARBA00022553"/>
    </source>
</evidence>
<evidence type="ECO:0000256" key="8">
    <source>
        <dbReference type="ARBA" id="ARBA00022989"/>
    </source>
</evidence>
<evidence type="ECO:0000259" key="14">
    <source>
        <dbReference type="PROSITE" id="PS50885"/>
    </source>
</evidence>
<dbReference type="InterPro" id="IPR005467">
    <property type="entry name" value="His_kinase_dom"/>
</dbReference>
<accession>A0ABW8IHF3</accession>
<feature type="transmembrane region" description="Helical" evidence="12">
    <location>
        <begin position="170"/>
        <end position="196"/>
    </location>
</feature>
<evidence type="ECO:0000256" key="2">
    <source>
        <dbReference type="ARBA" id="ARBA00004141"/>
    </source>
</evidence>
<sequence length="491" mass="53521">MVMRFAKIIWPRSLSGKLLATSALAIVATSILVACGLVMALSWSRDIWIQGHLAQEIALVENAVLYSDEGIPNAVALSAREHAIYSALPNDVIYRVLDAHGRTLLASDGSTSPLIAIDDSFKSGLRKLQVDHNGVLLDVATAPFNHAGSTYYIQVTKSERMREISNSREALLMMRISLVAALVAMLLFSAVVLLTLRYVLRPLRNVSLAAERIEPRNLTARLNADDLPSDLHALITAFNAALARIEHGYRVQQNFLATVAHELKTPLSLIRSEIELNGTTDRAVLLNDVDYMARQVQQLLHLAEVSEAQNYLLEPTNPANIAQEVADFLGRLAEQCKVSVAIVAPSHPVLVPADPGALYILIKNLLENAIRHSRSGGHIVIGVAANGFSIRDYGTGLAREDLQHLFKRFWRGADNHEGAGLGLSICQEIVRAHGWSITAQNAHPGMVFSVAFEAESVPPTPSPRQDKRQTATPKLLSKRAVSNNGSPITPE</sequence>
<feature type="region of interest" description="Disordered" evidence="11">
    <location>
        <begin position="455"/>
        <end position="491"/>
    </location>
</feature>
<keyword evidence="5" id="KW-0808">Transferase</keyword>
<dbReference type="SUPFAM" id="SSF47384">
    <property type="entry name" value="Homodimeric domain of signal transducing histidine kinase"/>
    <property type="match status" value="1"/>
</dbReference>
<dbReference type="SMART" id="SM00388">
    <property type="entry name" value="HisKA"/>
    <property type="match status" value="1"/>
</dbReference>
<dbReference type="Pfam" id="PF02518">
    <property type="entry name" value="HATPase_c"/>
    <property type="match status" value="1"/>
</dbReference>
<evidence type="ECO:0000256" key="12">
    <source>
        <dbReference type="SAM" id="Phobius"/>
    </source>
</evidence>
<dbReference type="InterPro" id="IPR003594">
    <property type="entry name" value="HATPase_dom"/>
</dbReference>
<evidence type="ECO:0000256" key="9">
    <source>
        <dbReference type="ARBA" id="ARBA00023012"/>
    </source>
</evidence>
<dbReference type="SMART" id="SM00304">
    <property type="entry name" value="HAMP"/>
    <property type="match status" value="1"/>
</dbReference>
<feature type="compositionally biased region" description="Polar residues" evidence="11">
    <location>
        <begin position="480"/>
        <end position="491"/>
    </location>
</feature>
<comment type="subcellular location">
    <subcellularLocation>
        <location evidence="2">Membrane</location>
        <topology evidence="2">Multi-pass membrane protein</topology>
    </subcellularLocation>
</comment>
<dbReference type="InterPro" id="IPR050428">
    <property type="entry name" value="TCS_sensor_his_kinase"/>
</dbReference>
<feature type="domain" description="HAMP" evidence="14">
    <location>
        <begin position="197"/>
        <end position="250"/>
    </location>
</feature>
<evidence type="ECO:0000256" key="10">
    <source>
        <dbReference type="ARBA" id="ARBA00023136"/>
    </source>
</evidence>
<dbReference type="PRINTS" id="PR00344">
    <property type="entry name" value="BCTRLSENSOR"/>
</dbReference>
<dbReference type="Proteomes" id="UP001620409">
    <property type="component" value="Unassembled WGS sequence"/>
</dbReference>
<protein>
    <recommendedName>
        <fullName evidence="3">histidine kinase</fullName>
        <ecNumber evidence="3">2.7.13.3</ecNumber>
    </recommendedName>
</protein>
<keyword evidence="10 12" id="KW-0472">Membrane</keyword>
<dbReference type="Pfam" id="PF00672">
    <property type="entry name" value="HAMP"/>
    <property type="match status" value="1"/>
</dbReference>
<evidence type="ECO:0000256" key="6">
    <source>
        <dbReference type="ARBA" id="ARBA00022692"/>
    </source>
</evidence>
<dbReference type="InterPro" id="IPR004358">
    <property type="entry name" value="Sig_transdc_His_kin-like_C"/>
</dbReference>
<dbReference type="InterPro" id="IPR036890">
    <property type="entry name" value="HATPase_C_sf"/>
</dbReference>
<dbReference type="PANTHER" id="PTHR45436:SF15">
    <property type="entry name" value="SENSOR HISTIDINE KINASE CUSS"/>
    <property type="match status" value="1"/>
</dbReference>
<organism evidence="15 16">
    <name type="scientific">Dyella humi</name>
    <dbReference type="NCBI Taxonomy" id="1770547"/>
    <lineage>
        <taxon>Bacteria</taxon>
        <taxon>Pseudomonadati</taxon>
        <taxon>Pseudomonadota</taxon>
        <taxon>Gammaproteobacteria</taxon>
        <taxon>Lysobacterales</taxon>
        <taxon>Rhodanobacteraceae</taxon>
        <taxon>Dyella</taxon>
    </lineage>
</organism>
<keyword evidence="9" id="KW-0902">Two-component regulatory system</keyword>
<feature type="transmembrane region" description="Helical" evidence="12">
    <location>
        <begin position="20"/>
        <end position="43"/>
    </location>
</feature>
<dbReference type="EMBL" id="JADIKI010000022">
    <property type="protein sequence ID" value="MFK2854230.1"/>
    <property type="molecule type" value="Genomic_DNA"/>
</dbReference>
<reference evidence="15 16" key="1">
    <citation type="submission" date="2020-10" db="EMBL/GenBank/DDBJ databases">
        <title>Phylogeny of dyella-like bacteria.</title>
        <authorList>
            <person name="Fu J."/>
        </authorList>
    </citation>
    <scope>NUCLEOTIDE SEQUENCE [LARGE SCALE GENOMIC DNA]</scope>
    <source>
        <strain evidence="15 16">DHG40</strain>
    </source>
</reference>
<dbReference type="Gene3D" id="3.30.565.10">
    <property type="entry name" value="Histidine kinase-like ATPase, C-terminal domain"/>
    <property type="match status" value="1"/>
</dbReference>
<dbReference type="Gene3D" id="6.10.340.10">
    <property type="match status" value="1"/>
</dbReference>
<dbReference type="Pfam" id="PF00512">
    <property type="entry name" value="HisKA"/>
    <property type="match status" value="1"/>
</dbReference>
<name>A0ABW8IHF3_9GAMM</name>
<dbReference type="SUPFAM" id="SSF55874">
    <property type="entry name" value="ATPase domain of HSP90 chaperone/DNA topoisomerase II/histidine kinase"/>
    <property type="match status" value="1"/>
</dbReference>
<evidence type="ECO:0000256" key="7">
    <source>
        <dbReference type="ARBA" id="ARBA00022777"/>
    </source>
</evidence>
<evidence type="ECO:0000313" key="15">
    <source>
        <dbReference type="EMBL" id="MFK2854230.1"/>
    </source>
</evidence>
<keyword evidence="8 12" id="KW-1133">Transmembrane helix</keyword>
<keyword evidence="16" id="KW-1185">Reference proteome</keyword>
<comment type="catalytic activity">
    <reaction evidence="1">
        <text>ATP + protein L-histidine = ADP + protein N-phospho-L-histidine.</text>
        <dbReference type="EC" id="2.7.13.3"/>
    </reaction>
</comment>
<keyword evidence="4" id="KW-0597">Phosphoprotein</keyword>
<dbReference type="Gene3D" id="1.10.287.130">
    <property type="match status" value="1"/>
</dbReference>
<evidence type="ECO:0000256" key="11">
    <source>
        <dbReference type="SAM" id="MobiDB-lite"/>
    </source>
</evidence>
<evidence type="ECO:0000256" key="1">
    <source>
        <dbReference type="ARBA" id="ARBA00000085"/>
    </source>
</evidence>
<keyword evidence="7" id="KW-0418">Kinase</keyword>
<proteinExistence type="predicted"/>
<evidence type="ECO:0000256" key="5">
    <source>
        <dbReference type="ARBA" id="ARBA00022679"/>
    </source>
</evidence>
<dbReference type="PROSITE" id="PS50109">
    <property type="entry name" value="HIS_KIN"/>
    <property type="match status" value="1"/>
</dbReference>
<dbReference type="InterPro" id="IPR036097">
    <property type="entry name" value="HisK_dim/P_sf"/>
</dbReference>
<gene>
    <name evidence="15" type="ORF">ISP18_06485</name>
</gene>
<comment type="caution">
    <text evidence="15">The sequence shown here is derived from an EMBL/GenBank/DDBJ whole genome shotgun (WGS) entry which is preliminary data.</text>
</comment>
<dbReference type="PROSITE" id="PS51257">
    <property type="entry name" value="PROKAR_LIPOPROTEIN"/>
    <property type="match status" value="1"/>
</dbReference>
<evidence type="ECO:0000256" key="3">
    <source>
        <dbReference type="ARBA" id="ARBA00012438"/>
    </source>
</evidence>
<feature type="domain" description="Histidine kinase" evidence="13">
    <location>
        <begin position="258"/>
        <end position="456"/>
    </location>
</feature>
<dbReference type="RefSeq" id="WP_380008338.1">
    <property type="nucleotide sequence ID" value="NZ_JADIKI010000022.1"/>
</dbReference>
<dbReference type="InterPro" id="IPR003660">
    <property type="entry name" value="HAMP_dom"/>
</dbReference>
<dbReference type="EC" id="2.7.13.3" evidence="3"/>
<evidence type="ECO:0000313" key="16">
    <source>
        <dbReference type="Proteomes" id="UP001620409"/>
    </source>
</evidence>